<dbReference type="GO" id="GO:0016020">
    <property type="term" value="C:membrane"/>
    <property type="evidence" value="ECO:0007669"/>
    <property type="project" value="UniProtKB-SubCell"/>
</dbReference>
<evidence type="ECO:0000256" key="3">
    <source>
        <dbReference type="ARBA" id="ARBA00022989"/>
    </source>
</evidence>
<name>A0A285CGU7_9BACI</name>
<evidence type="ECO:0000256" key="1">
    <source>
        <dbReference type="ARBA" id="ARBA00004141"/>
    </source>
</evidence>
<gene>
    <name evidence="6" type="ORF">SAMN05877753_10150</name>
</gene>
<dbReference type="EMBL" id="OAOP01000001">
    <property type="protein sequence ID" value="SNX66739.1"/>
    <property type="molecule type" value="Genomic_DNA"/>
</dbReference>
<reference evidence="6" key="1">
    <citation type="submission" date="2017-08" db="EMBL/GenBank/DDBJ databases">
        <authorList>
            <person name="de Groot N.N."/>
        </authorList>
    </citation>
    <scope>NUCLEOTIDE SEQUENCE [LARGE SCALE GENOMIC DNA]</scope>
    <source>
        <strain evidence="6">JC228</strain>
    </source>
</reference>
<evidence type="ECO:0000256" key="4">
    <source>
        <dbReference type="ARBA" id="ARBA00023136"/>
    </source>
</evidence>
<feature type="transmembrane region" description="Helical" evidence="5">
    <location>
        <begin position="69"/>
        <end position="87"/>
    </location>
</feature>
<comment type="subcellular location">
    <subcellularLocation>
        <location evidence="1">Membrane</location>
        <topology evidence="1">Multi-pass membrane protein</topology>
    </subcellularLocation>
</comment>
<keyword evidence="7" id="KW-1185">Reference proteome</keyword>
<dbReference type="AlphaFoldDB" id="A0A285CGU7"/>
<proteinExistence type="predicted"/>
<dbReference type="Proteomes" id="UP000219546">
    <property type="component" value="Unassembled WGS sequence"/>
</dbReference>
<evidence type="ECO:0000313" key="6">
    <source>
        <dbReference type="EMBL" id="SNX66739.1"/>
    </source>
</evidence>
<feature type="transmembrane region" description="Helical" evidence="5">
    <location>
        <begin position="6"/>
        <end position="30"/>
    </location>
</feature>
<protein>
    <submittedName>
        <fullName evidence="6">DoxX-like protein</fullName>
    </submittedName>
</protein>
<sequence length="122" mass="13308">MEILSIVLQSLLVLYFLFSGVSKTIGVKYWVDIFNEIKLPQWFRAVTGVGQLVGAVVLIIGYWVPEAVVWAGVWLGINMIVACLAHVRVKDPIGKTMPAVVFLAIITVLVIINADVLVGSLS</sequence>
<keyword evidence="4 5" id="KW-0472">Membrane</keyword>
<feature type="transmembrane region" description="Helical" evidence="5">
    <location>
        <begin position="99"/>
        <end position="121"/>
    </location>
</feature>
<evidence type="ECO:0000256" key="5">
    <source>
        <dbReference type="SAM" id="Phobius"/>
    </source>
</evidence>
<evidence type="ECO:0000256" key="2">
    <source>
        <dbReference type="ARBA" id="ARBA00022692"/>
    </source>
</evidence>
<keyword evidence="2 5" id="KW-0812">Transmembrane</keyword>
<evidence type="ECO:0000313" key="7">
    <source>
        <dbReference type="Proteomes" id="UP000219546"/>
    </source>
</evidence>
<dbReference type="RefSeq" id="WP_097156595.1">
    <property type="nucleotide sequence ID" value="NZ_JBEPMQ010000016.1"/>
</dbReference>
<dbReference type="InterPro" id="IPR032808">
    <property type="entry name" value="DoxX"/>
</dbReference>
<dbReference type="OrthoDB" id="2454358at2"/>
<organism evidence="6 7">
    <name type="scientific">Bacillus oleivorans</name>
    <dbReference type="NCBI Taxonomy" id="1448271"/>
    <lineage>
        <taxon>Bacteria</taxon>
        <taxon>Bacillati</taxon>
        <taxon>Bacillota</taxon>
        <taxon>Bacilli</taxon>
        <taxon>Bacillales</taxon>
        <taxon>Bacillaceae</taxon>
        <taxon>Bacillus</taxon>
    </lineage>
</organism>
<feature type="transmembrane region" description="Helical" evidence="5">
    <location>
        <begin position="42"/>
        <end position="63"/>
    </location>
</feature>
<accession>A0A285CGU7</accession>
<keyword evidence="3 5" id="KW-1133">Transmembrane helix</keyword>
<dbReference type="Pfam" id="PF13564">
    <property type="entry name" value="DoxX_2"/>
    <property type="match status" value="1"/>
</dbReference>